<comment type="similarity">
    <text evidence="1">Belongs to the universal ribosomal protein uL30 family.</text>
</comment>
<dbReference type="FunFam" id="3.30.1390.20:FF:000003">
    <property type="entry name" value="60S ribosomal protein L7"/>
    <property type="match status" value="1"/>
</dbReference>
<sequence length="255" mass="28766">MSVRKYTSHTSDHCTPVPETILKNRKRHEANTAARAEAAGVMRAAMKANRVQSFKSAEKYIKEYRATERALIGLRRQAKANGSFFVEPEAKMILVVRIKGINGVNPKVKKVLQLLRLRQINNAVFLRVNKATLNMLKIVESYVAYGEPTLKTVRDLCYKRGYAKVDGNRIPIVDNMVIEQNLGRFGVSCMEDLVHEIVTLGPHFTQVNRFMWPFKLSAPKGGHASITHGFVEMTGKRGTHGDQGHFINQMIKSMN</sequence>
<dbReference type="InterPro" id="IPR036919">
    <property type="entry name" value="Ribo_uL30_ferredoxin-like_sf"/>
</dbReference>
<dbReference type="CDD" id="cd01657">
    <property type="entry name" value="Ribosomal_L7_archeal_euk"/>
    <property type="match status" value="1"/>
</dbReference>
<evidence type="ECO:0000256" key="3">
    <source>
        <dbReference type="ARBA" id="ARBA00023274"/>
    </source>
</evidence>
<dbReference type="OrthoDB" id="28644at2759"/>
<organism evidence="6 7">
    <name type="scientific">Kipferlia bialata</name>
    <dbReference type="NCBI Taxonomy" id="797122"/>
    <lineage>
        <taxon>Eukaryota</taxon>
        <taxon>Metamonada</taxon>
        <taxon>Carpediemonas-like organisms</taxon>
        <taxon>Kipferlia</taxon>
    </lineage>
</organism>
<name>A0A9K3GEK8_9EUKA</name>
<dbReference type="PANTHER" id="PTHR11524:SF16">
    <property type="entry name" value="LARGE RIBOSOMAL SUBUNIT PROTEIN UL30"/>
    <property type="match status" value="1"/>
</dbReference>
<dbReference type="GO" id="GO:0003735">
    <property type="term" value="F:structural constituent of ribosome"/>
    <property type="evidence" value="ECO:0007669"/>
    <property type="project" value="TreeGrafter"/>
</dbReference>
<feature type="domain" description="Large ribosomal subunit protein uL30-like ferredoxin-like fold" evidence="4">
    <location>
        <begin position="94"/>
        <end position="143"/>
    </location>
</feature>
<dbReference type="NCBIfam" id="TIGR01310">
    <property type="entry name" value="uL30_euk"/>
    <property type="match status" value="1"/>
</dbReference>
<dbReference type="PANTHER" id="PTHR11524">
    <property type="entry name" value="60S RIBOSOMAL PROTEIN L7"/>
    <property type="match status" value="1"/>
</dbReference>
<dbReference type="PROSITE" id="PS00634">
    <property type="entry name" value="RIBOSOMAL_L30"/>
    <property type="match status" value="1"/>
</dbReference>
<dbReference type="EMBL" id="BDIP01000001">
    <property type="protein sequence ID" value="GIQ79376.1"/>
    <property type="molecule type" value="Genomic_DNA"/>
</dbReference>
<dbReference type="Pfam" id="PF00327">
    <property type="entry name" value="Ribosomal_L30"/>
    <property type="match status" value="1"/>
</dbReference>
<dbReference type="Proteomes" id="UP000265618">
    <property type="component" value="Unassembled WGS sequence"/>
</dbReference>
<proteinExistence type="inferred from homology"/>
<dbReference type="Pfam" id="PF08079">
    <property type="entry name" value="Ribosomal_L30_N"/>
    <property type="match status" value="1"/>
</dbReference>
<dbReference type="GO" id="GO:0003723">
    <property type="term" value="F:RNA binding"/>
    <property type="evidence" value="ECO:0007669"/>
    <property type="project" value="InterPro"/>
</dbReference>
<evidence type="ECO:0000259" key="4">
    <source>
        <dbReference type="Pfam" id="PF00327"/>
    </source>
</evidence>
<dbReference type="GO" id="GO:0022625">
    <property type="term" value="C:cytosolic large ribosomal subunit"/>
    <property type="evidence" value="ECO:0007669"/>
    <property type="project" value="TreeGrafter"/>
</dbReference>
<evidence type="ECO:0000259" key="5">
    <source>
        <dbReference type="Pfam" id="PF08079"/>
    </source>
</evidence>
<protein>
    <submittedName>
        <fullName evidence="6">Ribosomal protein L7, eukaryotic</fullName>
    </submittedName>
</protein>
<feature type="domain" description="Large ribosomal subunit protein uL30 N-terminal eukaryotes" evidence="5">
    <location>
        <begin position="17"/>
        <end position="88"/>
    </location>
</feature>
<dbReference type="InterPro" id="IPR035808">
    <property type="entry name" value="Ribosomal_uL30_euk_arc"/>
</dbReference>
<dbReference type="InterPro" id="IPR039699">
    <property type="entry name" value="Ribosomal_uL30"/>
</dbReference>
<dbReference type="InterPro" id="IPR012988">
    <property type="entry name" value="Ribosomal_uL30_N_euk"/>
</dbReference>
<keyword evidence="3" id="KW-0687">Ribonucleoprotein</keyword>
<dbReference type="SUPFAM" id="SSF55129">
    <property type="entry name" value="Ribosomal protein L30p/L7e"/>
    <property type="match status" value="1"/>
</dbReference>
<dbReference type="InterPro" id="IPR005998">
    <property type="entry name" value="Ribosomal_uL30_euk"/>
</dbReference>
<comment type="caution">
    <text evidence="6">The sequence shown here is derived from an EMBL/GenBank/DDBJ whole genome shotgun (WGS) entry which is preliminary data.</text>
</comment>
<dbReference type="AlphaFoldDB" id="A0A9K3GEK8"/>
<evidence type="ECO:0000313" key="6">
    <source>
        <dbReference type="EMBL" id="GIQ79376.1"/>
    </source>
</evidence>
<evidence type="ECO:0000256" key="1">
    <source>
        <dbReference type="ARBA" id="ARBA00007594"/>
    </source>
</evidence>
<accession>A0A9K3GEK8</accession>
<dbReference type="Gene3D" id="3.30.1390.20">
    <property type="entry name" value="Ribosomal protein L30, ferredoxin-like fold domain"/>
    <property type="match status" value="1"/>
</dbReference>
<dbReference type="InterPro" id="IPR018038">
    <property type="entry name" value="Ribosomal_uL30_CS"/>
</dbReference>
<keyword evidence="7" id="KW-1185">Reference proteome</keyword>
<evidence type="ECO:0000256" key="2">
    <source>
        <dbReference type="ARBA" id="ARBA00022980"/>
    </source>
</evidence>
<keyword evidence="2 6" id="KW-0689">Ribosomal protein</keyword>
<dbReference type="InterPro" id="IPR016082">
    <property type="entry name" value="Ribosomal_uL30_ferredoxin-like"/>
</dbReference>
<evidence type="ECO:0000313" key="7">
    <source>
        <dbReference type="Proteomes" id="UP000265618"/>
    </source>
</evidence>
<gene>
    <name evidence="6" type="ORF">KIPB_000019</name>
</gene>
<reference evidence="6 7" key="1">
    <citation type="journal article" date="2018" name="PLoS ONE">
        <title>The draft genome of Kipferlia bialata reveals reductive genome evolution in fornicate parasites.</title>
        <authorList>
            <person name="Tanifuji G."/>
            <person name="Takabayashi S."/>
            <person name="Kume K."/>
            <person name="Takagi M."/>
            <person name="Nakayama T."/>
            <person name="Kamikawa R."/>
            <person name="Inagaki Y."/>
            <person name="Hashimoto T."/>
        </authorList>
    </citation>
    <scope>NUCLEOTIDE SEQUENCE [LARGE SCALE GENOMIC DNA]</scope>
    <source>
        <strain evidence="6">NY0173</strain>
    </source>
</reference>
<dbReference type="GO" id="GO:0000463">
    <property type="term" value="P:maturation of LSU-rRNA from tricistronic rRNA transcript (SSU-rRNA, 5.8S rRNA, LSU-rRNA)"/>
    <property type="evidence" value="ECO:0007669"/>
    <property type="project" value="TreeGrafter"/>
</dbReference>